<accession>A0AAD9D7C5</accession>
<dbReference type="Proteomes" id="UP001224775">
    <property type="component" value="Unassembled WGS sequence"/>
</dbReference>
<keyword evidence="4" id="KW-0732">Signal</keyword>
<evidence type="ECO:0000256" key="3">
    <source>
        <dbReference type="ARBA" id="ARBA00022898"/>
    </source>
</evidence>
<name>A0AAD9D7C5_9STRA</name>
<dbReference type="EC" id="4.4.1.15" evidence="6"/>
<feature type="signal peptide" evidence="4">
    <location>
        <begin position="1"/>
        <end position="19"/>
    </location>
</feature>
<keyword evidence="7" id="KW-1185">Reference proteome</keyword>
<evidence type="ECO:0000313" key="6">
    <source>
        <dbReference type="EMBL" id="KAK1735569.1"/>
    </source>
</evidence>
<evidence type="ECO:0000256" key="1">
    <source>
        <dbReference type="ARBA" id="ARBA00001933"/>
    </source>
</evidence>
<comment type="caution">
    <text evidence="6">The sequence shown here is derived from an EMBL/GenBank/DDBJ whole genome shotgun (WGS) entry which is preliminary data.</text>
</comment>
<gene>
    <name evidence="6" type="ORF">QTG54_013732</name>
</gene>
<evidence type="ECO:0000256" key="2">
    <source>
        <dbReference type="ARBA" id="ARBA00008639"/>
    </source>
</evidence>
<comment type="cofactor">
    <cofactor evidence="1">
        <name>pyridoxal 5'-phosphate</name>
        <dbReference type="ChEBI" id="CHEBI:597326"/>
    </cofactor>
</comment>
<feature type="chain" id="PRO_5041998676" evidence="4">
    <location>
        <begin position="20"/>
        <end position="468"/>
    </location>
</feature>
<dbReference type="InterPro" id="IPR027278">
    <property type="entry name" value="ACCD_DCysDesulf"/>
</dbReference>
<evidence type="ECO:0000313" key="7">
    <source>
        <dbReference type="Proteomes" id="UP001224775"/>
    </source>
</evidence>
<dbReference type="PANTHER" id="PTHR43780:SF2">
    <property type="entry name" value="1-AMINOCYCLOPROPANE-1-CARBOXYLATE DEAMINASE-RELATED"/>
    <property type="match status" value="1"/>
</dbReference>
<dbReference type="EMBL" id="JATAAI010000033">
    <property type="protein sequence ID" value="KAK1735569.1"/>
    <property type="molecule type" value="Genomic_DNA"/>
</dbReference>
<reference evidence="6" key="1">
    <citation type="submission" date="2023-06" db="EMBL/GenBank/DDBJ databases">
        <title>Survivors Of The Sea: Transcriptome response of Skeletonema marinoi to long-term dormancy.</title>
        <authorList>
            <person name="Pinder M.I.M."/>
            <person name="Kourtchenko O."/>
            <person name="Robertson E.K."/>
            <person name="Larsson T."/>
            <person name="Maumus F."/>
            <person name="Osuna-Cruz C.M."/>
            <person name="Vancaester E."/>
            <person name="Stenow R."/>
            <person name="Vandepoele K."/>
            <person name="Ploug H."/>
            <person name="Bruchert V."/>
            <person name="Godhe A."/>
            <person name="Topel M."/>
        </authorList>
    </citation>
    <scope>NUCLEOTIDE SEQUENCE</scope>
    <source>
        <strain evidence="6">R05AC</strain>
    </source>
</reference>
<dbReference type="Gene3D" id="3.40.50.1100">
    <property type="match status" value="2"/>
</dbReference>
<dbReference type="InterPro" id="IPR036052">
    <property type="entry name" value="TrpB-like_PALP_sf"/>
</dbReference>
<keyword evidence="3" id="KW-0663">Pyridoxal phosphate</keyword>
<protein>
    <submittedName>
        <fullName evidence="6">D-cysteine desulfhydrase</fullName>
        <ecNumber evidence="6">4.4.1.15</ecNumber>
    </submittedName>
</protein>
<comment type="similarity">
    <text evidence="2">Belongs to the ACC deaminase/D-cysteine desulfhydrase family.</text>
</comment>
<dbReference type="AlphaFoldDB" id="A0AAD9D7C5"/>
<organism evidence="6 7">
    <name type="scientific">Skeletonema marinoi</name>
    <dbReference type="NCBI Taxonomy" id="267567"/>
    <lineage>
        <taxon>Eukaryota</taxon>
        <taxon>Sar</taxon>
        <taxon>Stramenopiles</taxon>
        <taxon>Ochrophyta</taxon>
        <taxon>Bacillariophyta</taxon>
        <taxon>Coscinodiscophyceae</taxon>
        <taxon>Thalassiosirophycidae</taxon>
        <taxon>Thalassiosirales</taxon>
        <taxon>Skeletonemataceae</taxon>
        <taxon>Skeletonema</taxon>
        <taxon>Skeletonema marinoi-dohrnii complex</taxon>
    </lineage>
</organism>
<keyword evidence="6" id="KW-0456">Lyase</keyword>
<sequence>MSNISLLSFMLLLTSTSRATTAFISSLSTHHPHFELIGSRHNTNRLIMSFEFQQPDARYPYTPPAWASPLTNVPKKRLKLAHLPTPIQLIGANRSTRQQKNSSTILSRLKELNIKLYIKRDDATGGVELGGNKLRKLEFLLADALETGCDSVVTIGGEQSNHCRATAAAARMVGLSPNLILRTRRADKIHEKTDELGFEGNILFDRMMGSTIYTCTPGEYGRVGSNKLVQHVCDYIATKDGGKPYAIPVGGSNGVGSWGYINAVDELMNQMESMKQDNTSSDFNLDHVVFATGSGGTAAGISLGLSMAYGSLGPSATDTSCPKLHAVGVCDNPAYFYDTMALIANEMGASLDKTTNQFIREAVTVHNGKGRGYALSTEDELDFILQLSLETGIALDPVYSGKALYHFVKHVVENDVESYRNKNVLFWHTGGALGIYEKGNDLLHKFSEVSPVKRVNVYGSNGVKEITD</sequence>
<dbReference type="SUPFAM" id="SSF53686">
    <property type="entry name" value="Tryptophan synthase beta subunit-like PLP-dependent enzymes"/>
    <property type="match status" value="1"/>
</dbReference>
<dbReference type="Pfam" id="PF00291">
    <property type="entry name" value="PALP"/>
    <property type="match status" value="1"/>
</dbReference>
<evidence type="ECO:0000256" key="4">
    <source>
        <dbReference type="SAM" id="SignalP"/>
    </source>
</evidence>
<dbReference type="GO" id="GO:0019148">
    <property type="term" value="F:D-cysteine desulfhydrase activity"/>
    <property type="evidence" value="ECO:0007669"/>
    <property type="project" value="UniProtKB-EC"/>
</dbReference>
<evidence type="ECO:0000259" key="5">
    <source>
        <dbReference type="Pfam" id="PF00291"/>
    </source>
</evidence>
<feature type="domain" description="Tryptophan synthase beta chain-like PALP" evidence="5">
    <location>
        <begin position="107"/>
        <end position="430"/>
    </location>
</feature>
<dbReference type="PANTHER" id="PTHR43780">
    <property type="entry name" value="1-AMINOCYCLOPROPANE-1-CARBOXYLATE DEAMINASE-RELATED"/>
    <property type="match status" value="1"/>
</dbReference>
<dbReference type="InterPro" id="IPR001926">
    <property type="entry name" value="TrpB-like_PALP"/>
</dbReference>
<proteinExistence type="inferred from homology"/>